<dbReference type="Pfam" id="PF00654">
    <property type="entry name" value="Voltage_CLC"/>
    <property type="match status" value="1"/>
</dbReference>
<comment type="subcellular location">
    <subcellularLocation>
        <location evidence="1">Membrane</location>
        <topology evidence="1">Multi-pass membrane protein</topology>
    </subcellularLocation>
</comment>
<dbReference type="Proteomes" id="UP000482155">
    <property type="component" value="Unassembled WGS sequence"/>
</dbReference>
<evidence type="ECO:0000256" key="3">
    <source>
        <dbReference type="ARBA" id="ARBA00022692"/>
    </source>
</evidence>
<evidence type="ECO:0000256" key="8">
    <source>
        <dbReference type="ARBA" id="ARBA00023214"/>
    </source>
</evidence>
<keyword evidence="12" id="KW-1185">Reference proteome</keyword>
<evidence type="ECO:0000256" key="4">
    <source>
        <dbReference type="ARBA" id="ARBA00022989"/>
    </source>
</evidence>
<feature type="transmembrane region" description="Helical" evidence="10">
    <location>
        <begin position="329"/>
        <end position="352"/>
    </location>
</feature>
<keyword evidence="8" id="KW-0868">Chloride</keyword>
<organism evidence="11 12">
    <name type="scientific">Noviherbaspirillum galbum</name>
    <dbReference type="NCBI Taxonomy" id="2709383"/>
    <lineage>
        <taxon>Bacteria</taxon>
        <taxon>Pseudomonadati</taxon>
        <taxon>Pseudomonadota</taxon>
        <taxon>Betaproteobacteria</taxon>
        <taxon>Burkholderiales</taxon>
        <taxon>Oxalobacteraceae</taxon>
        <taxon>Noviherbaspirillum</taxon>
    </lineage>
</organism>
<dbReference type="EMBL" id="JAAIVB010000066">
    <property type="protein sequence ID" value="NEX63140.1"/>
    <property type="molecule type" value="Genomic_DNA"/>
</dbReference>
<keyword evidence="2" id="KW-0813">Transport</keyword>
<proteinExistence type="predicted"/>
<evidence type="ECO:0000256" key="7">
    <source>
        <dbReference type="ARBA" id="ARBA00023173"/>
    </source>
</evidence>
<keyword evidence="4 10" id="KW-1133">Transmembrane helix</keyword>
<dbReference type="PANTHER" id="PTHR43427:SF6">
    <property type="entry name" value="CHLORIDE CHANNEL PROTEIN CLC-E"/>
    <property type="match status" value="1"/>
</dbReference>
<evidence type="ECO:0000256" key="1">
    <source>
        <dbReference type="ARBA" id="ARBA00004141"/>
    </source>
</evidence>
<evidence type="ECO:0000256" key="9">
    <source>
        <dbReference type="ARBA" id="ARBA00023303"/>
    </source>
</evidence>
<dbReference type="GO" id="GO:0034707">
    <property type="term" value="C:chloride channel complex"/>
    <property type="evidence" value="ECO:0007669"/>
    <property type="project" value="UniProtKB-KW"/>
</dbReference>
<dbReference type="Gene3D" id="1.10.3080.10">
    <property type="entry name" value="Clc chloride channel"/>
    <property type="match status" value="1"/>
</dbReference>
<dbReference type="PRINTS" id="PR00762">
    <property type="entry name" value="CLCHANNEL"/>
</dbReference>
<feature type="transmembrane region" description="Helical" evidence="10">
    <location>
        <begin position="20"/>
        <end position="39"/>
    </location>
</feature>
<evidence type="ECO:0000313" key="11">
    <source>
        <dbReference type="EMBL" id="NEX63140.1"/>
    </source>
</evidence>
<dbReference type="CDD" id="cd01034">
    <property type="entry name" value="EriC_like"/>
    <property type="match status" value="1"/>
</dbReference>
<evidence type="ECO:0000256" key="6">
    <source>
        <dbReference type="ARBA" id="ARBA00023136"/>
    </source>
</evidence>
<keyword evidence="9" id="KW-0407">Ion channel</keyword>
<keyword evidence="5" id="KW-0406">Ion transport</keyword>
<dbReference type="InterPro" id="IPR001807">
    <property type="entry name" value="ClC"/>
</dbReference>
<feature type="transmembrane region" description="Helical" evidence="10">
    <location>
        <begin position="100"/>
        <end position="116"/>
    </location>
</feature>
<feature type="transmembrane region" description="Helical" evidence="10">
    <location>
        <begin position="172"/>
        <end position="189"/>
    </location>
</feature>
<protein>
    <submittedName>
        <fullName evidence="11">Chloride channel protein</fullName>
    </submittedName>
</protein>
<dbReference type="PANTHER" id="PTHR43427">
    <property type="entry name" value="CHLORIDE CHANNEL PROTEIN CLC-E"/>
    <property type="match status" value="1"/>
</dbReference>
<feature type="transmembrane region" description="Helical" evidence="10">
    <location>
        <begin position="291"/>
        <end position="317"/>
    </location>
</feature>
<reference evidence="11 12" key="1">
    <citation type="submission" date="2020-02" db="EMBL/GenBank/DDBJ databases">
        <authorList>
            <person name="Kim M.K."/>
        </authorList>
    </citation>
    <scope>NUCLEOTIDE SEQUENCE [LARGE SCALE GENOMIC DNA]</scope>
    <source>
        <strain evidence="11 12">17J57-3</strain>
    </source>
</reference>
<sequence length="423" mass="44564">MFFASVAEKALDVNLVVMHRIGWGGLVLMPLGFAALRWLTIRHAAQARGSGIPQVIAAMDMPSRSDQQRLLVSLPQAIWKIILTAGGLVIGASIGREGPSVQVGAAVMLAWGAWWHDKTRAKRRVRIGFRTDALMAAGAAGGLAAAFNTPLAGVVFAIEELGRGSVVRFDRLVMSGVLTAGFLTLALIGNNPYFHIEQNFLALTSDWSGVLLAGAVNGVLGGLFASLLLRGAPGMVPYGWRQHIQQHPIVLAALCGLLAALLGLVTHGSTYGTGYPQASSLLNGHESGTPWFGIAKLASTVLAYVAGLPGGIFTPSLAVGAGIGEHLSALFPGHIAPGLLALLSMAGFLAAATQAPITATVITMEMTRSHDLTLMLLAVTLLASFVSRQFCPRPFYHSASRNFRREAVAVARDRQRASPETRA</sequence>
<evidence type="ECO:0000256" key="5">
    <source>
        <dbReference type="ARBA" id="ARBA00023065"/>
    </source>
</evidence>
<evidence type="ECO:0000256" key="2">
    <source>
        <dbReference type="ARBA" id="ARBA00022448"/>
    </source>
</evidence>
<feature type="transmembrane region" description="Helical" evidence="10">
    <location>
        <begin position="249"/>
        <end position="271"/>
    </location>
</feature>
<evidence type="ECO:0000256" key="10">
    <source>
        <dbReference type="SAM" id="Phobius"/>
    </source>
</evidence>
<name>A0A6B3SQE6_9BURK</name>
<dbReference type="SUPFAM" id="SSF81340">
    <property type="entry name" value="Clc chloride channel"/>
    <property type="match status" value="1"/>
</dbReference>
<keyword evidence="3 10" id="KW-0812">Transmembrane</keyword>
<keyword evidence="6 10" id="KW-0472">Membrane</keyword>
<keyword evidence="7" id="KW-0869">Chloride channel</keyword>
<feature type="transmembrane region" description="Helical" evidence="10">
    <location>
        <begin position="372"/>
        <end position="391"/>
    </location>
</feature>
<dbReference type="AlphaFoldDB" id="A0A6B3SQE6"/>
<comment type="caution">
    <text evidence="11">The sequence shown here is derived from an EMBL/GenBank/DDBJ whole genome shotgun (WGS) entry which is preliminary data.</text>
</comment>
<accession>A0A6B3SQE6</accession>
<feature type="transmembrane region" description="Helical" evidence="10">
    <location>
        <begin position="209"/>
        <end position="229"/>
    </location>
</feature>
<dbReference type="GO" id="GO:0005254">
    <property type="term" value="F:chloride channel activity"/>
    <property type="evidence" value="ECO:0007669"/>
    <property type="project" value="UniProtKB-KW"/>
</dbReference>
<gene>
    <name evidence="11" type="ORF">G3574_18810</name>
</gene>
<evidence type="ECO:0000313" key="12">
    <source>
        <dbReference type="Proteomes" id="UP000482155"/>
    </source>
</evidence>
<dbReference type="InterPro" id="IPR050368">
    <property type="entry name" value="ClC-type_chloride_channel"/>
</dbReference>
<dbReference type="InterPro" id="IPR014743">
    <property type="entry name" value="Cl-channel_core"/>
</dbReference>
<feature type="transmembrane region" description="Helical" evidence="10">
    <location>
        <begin position="77"/>
        <end position="94"/>
    </location>
</feature>